<dbReference type="PANTHER" id="PTHR37311">
    <property type="entry name" value="2-PHOSPHOSULFOLACTATE PHOSPHATASE-RELATED"/>
    <property type="match status" value="1"/>
</dbReference>
<reference evidence="8 9" key="1">
    <citation type="submission" date="2017-10" db="EMBL/GenBank/DDBJ databases">
        <title>Bacillus sp. nov., a halophilic bacterium isolated from a Keqin Lake.</title>
        <authorList>
            <person name="Wang H."/>
        </authorList>
    </citation>
    <scope>NUCLEOTIDE SEQUENCE [LARGE SCALE GENOMIC DNA]</scope>
    <source>
        <strain evidence="8 9">KCTC 13187</strain>
    </source>
</reference>
<evidence type="ECO:0000256" key="5">
    <source>
        <dbReference type="ARBA" id="ARBA00022801"/>
    </source>
</evidence>
<dbReference type="PANTHER" id="PTHR37311:SF1">
    <property type="entry name" value="2-PHOSPHOSULFOLACTATE PHOSPHATASE-RELATED"/>
    <property type="match status" value="1"/>
</dbReference>
<dbReference type="Proteomes" id="UP000281498">
    <property type="component" value="Unassembled WGS sequence"/>
</dbReference>
<dbReference type="EC" id="3.1.3.71" evidence="3"/>
<evidence type="ECO:0000256" key="3">
    <source>
        <dbReference type="ARBA" id="ARBA00012953"/>
    </source>
</evidence>
<proteinExistence type="inferred from homology"/>
<dbReference type="GO" id="GO:0000287">
    <property type="term" value="F:magnesium ion binding"/>
    <property type="evidence" value="ECO:0007669"/>
    <property type="project" value="InterPro"/>
</dbReference>
<dbReference type="InterPro" id="IPR036702">
    <property type="entry name" value="ComB-like_sf"/>
</dbReference>
<dbReference type="RefSeq" id="WP_110935965.1">
    <property type="nucleotide sequence ID" value="NZ_KZ614146.1"/>
</dbReference>
<evidence type="ECO:0000256" key="4">
    <source>
        <dbReference type="ARBA" id="ARBA00021948"/>
    </source>
</evidence>
<dbReference type="InterPro" id="IPR005238">
    <property type="entry name" value="ComB-like"/>
</dbReference>
<evidence type="ECO:0000256" key="1">
    <source>
        <dbReference type="ARBA" id="ARBA00001946"/>
    </source>
</evidence>
<evidence type="ECO:0000256" key="6">
    <source>
        <dbReference type="ARBA" id="ARBA00022842"/>
    </source>
</evidence>
<comment type="caution">
    <text evidence="8">The sequence shown here is derived from an EMBL/GenBank/DDBJ whole genome shotgun (WGS) entry which is preliminary data.</text>
</comment>
<dbReference type="GO" id="GO:0050532">
    <property type="term" value="F:2-phosphosulfolactate phosphatase activity"/>
    <property type="evidence" value="ECO:0007669"/>
    <property type="project" value="UniProtKB-EC"/>
</dbReference>
<comment type="similarity">
    <text evidence="2">Belongs to the ComB family.</text>
</comment>
<dbReference type="EMBL" id="PDOE01000013">
    <property type="protein sequence ID" value="RKL65658.1"/>
    <property type="molecule type" value="Genomic_DNA"/>
</dbReference>
<keyword evidence="6" id="KW-0460">Magnesium</keyword>
<dbReference type="Gene3D" id="3.90.1560.10">
    <property type="entry name" value="ComB-like"/>
    <property type="match status" value="1"/>
</dbReference>
<gene>
    <name evidence="8" type="ORF">CR203_19455</name>
</gene>
<evidence type="ECO:0000313" key="8">
    <source>
        <dbReference type="EMBL" id="RKL65658.1"/>
    </source>
</evidence>
<sequence length="231" mass="25864">MLIKIVQGNDKELEFSDVNVVIDVIRAFTFAHHAFIQGAKQILLVKTVEEAFELKKSNPSYLLAGEVKGRGIKGFDLDNSPSLISKYNLNGRSLVQKTTNGVNATLHALNTDIVFVTGYSNAKNTADYVKNLYCSINQDNSIHLVASHPSGDDDLACAEYIKGILEENIIESAKMVEKRIQASHVAEKFYDSERPEFKEEDIAICLKELESDFVMIVNQTNRVPRIERVDI</sequence>
<dbReference type="OrthoDB" id="4913at2"/>
<dbReference type="SUPFAM" id="SSF142823">
    <property type="entry name" value="ComB-like"/>
    <property type="match status" value="1"/>
</dbReference>
<comment type="cofactor">
    <cofactor evidence="1">
        <name>Mg(2+)</name>
        <dbReference type="ChEBI" id="CHEBI:18420"/>
    </cofactor>
</comment>
<evidence type="ECO:0000256" key="2">
    <source>
        <dbReference type="ARBA" id="ARBA00009997"/>
    </source>
</evidence>
<dbReference type="Pfam" id="PF04029">
    <property type="entry name" value="2-ph_phosp"/>
    <property type="match status" value="1"/>
</dbReference>
<comment type="catalytic activity">
    <reaction evidence="7">
        <text>(2R)-O-phospho-3-sulfolactate + H2O = (2R)-3-sulfolactate + phosphate</text>
        <dbReference type="Rhea" id="RHEA:23416"/>
        <dbReference type="ChEBI" id="CHEBI:15377"/>
        <dbReference type="ChEBI" id="CHEBI:15597"/>
        <dbReference type="ChEBI" id="CHEBI:43474"/>
        <dbReference type="ChEBI" id="CHEBI:58738"/>
        <dbReference type="EC" id="3.1.3.71"/>
    </reaction>
</comment>
<dbReference type="AlphaFoldDB" id="A0A3A9K323"/>
<keyword evidence="5" id="KW-0378">Hydrolase</keyword>
<organism evidence="8 9">
    <name type="scientific">Salipaludibacillus neizhouensis</name>
    <dbReference type="NCBI Taxonomy" id="885475"/>
    <lineage>
        <taxon>Bacteria</taxon>
        <taxon>Bacillati</taxon>
        <taxon>Bacillota</taxon>
        <taxon>Bacilli</taxon>
        <taxon>Bacillales</taxon>
        <taxon>Bacillaceae</taxon>
    </lineage>
</organism>
<dbReference type="GO" id="GO:0050545">
    <property type="term" value="F:sulfopyruvate decarboxylase activity"/>
    <property type="evidence" value="ECO:0007669"/>
    <property type="project" value="TreeGrafter"/>
</dbReference>
<protein>
    <recommendedName>
        <fullName evidence="4">Probable 2-phosphosulfolactate phosphatase</fullName>
        <ecNumber evidence="3">3.1.3.71</ecNumber>
    </recommendedName>
</protein>
<evidence type="ECO:0000313" key="9">
    <source>
        <dbReference type="Proteomes" id="UP000281498"/>
    </source>
</evidence>
<name>A0A3A9K323_9BACI</name>
<evidence type="ECO:0000256" key="7">
    <source>
        <dbReference type="ARBA" id="ARBA00033711"/>
    </source>
</evidence>
<keyword evidence="9" id="KW-1185">Reference proteome</keyword>
<accession>A0A3A9K323</accession>